<comment type="caution">
    <text evidence="1">The sequence shown here is derived from an EMBL/GenBank/DDBJ whole genome shotgun (WGS) entry which is preliminary data.</text>
</comment>
<reference evidence="1 2" key="1">
    <citation type="submission" date="2013-03" db="EMBL/GenBank/DDBJ databases">
        <title>The Genome Sequence of Enterococcus dispar ATCC_51266 (Illumina only assembly).</title>
        <authorList>
            <consortium name="The Broad Institute Genomics Platform"/>
            <consortium name="The Broad Institute Genome Sequencing Center for Infectious Disease"/>
            <person name="Earl A."/>
            <person name="Russ C."/>
            <person name="Gilmore M."/>
            <person name="Surin D."/>
            <person name="Walker B."/>
            <person name="Young S."/>
            <person name="Zeng Q."/>
            <person name="Gargeya S."/>
            <person name="Fitzgerald M."/>
            <person name="Haas B."/>
            <person name="Abouelleil A."/>
            <person name="Allen A.W."/>
            <person name="Alvarado L."/>
            <person name="Arachchi H.M."/>
            <person name="Berlin A.M."/>
            <person name="Chapman S.B."/>
            <person name="Gainer-Dewar J."/>
            <person name="Goldberg J."/>
            <person name="Griggs A."/>
            <person name="Gujja S."/>
            <person name="Hansen M."/>
            <person name="Howarth C."/>
            <person name="Imamovic A."/>
            <person name="Ireland A."/>
            <person name="Larimer J."/>
            <person name="McCowan C."/>
            <person name="Murphy C."/>
            <person name="Pearson M."/>
            <person name="Poon T.W."/>
            <person name="Priest M."/>
            <person name="Roberts A."/>
            <person name="Saif S."/>
            <person name="Shea T."/>
            <person name="Sisk P."/>
            <person name="Sykes S."/>
            <person name="Wortman J."/>
            <person name="Nusbaum C."/>
            <person name="Birren B."/>
        </authorList>
    </citation>
    <scope>NUCLEOTIDE SEQUENCE [LARGE SCALE GENOMIC DNA]</scope>
    <source>
        <strain evidence="1 2">ATCC 51266</strain>
    </source>
</reference>
<proteinExistence type="predicted"/>
<evidence type="ECO:0000313" key="2">
    <source>
        <dbReference type="Proteomes" id="UP000014127"/>
    </source>
</evidence>
<dbReference type="EMBL" id="AHYR01000002">
    <property type="protein sequence ID" value="EOT43795.1"/>
    <property type="molecule type" value="Genomic_DNA"/>
</dbReference>
<keyword evidence="2" id="KW-1185">Reference proteome</keyword>
<organism evidence="1 2">
    <name type="scientific">Enterococcus dispar ATCC 51266</name>
    <dbReference type="NCBI Taxonomy" id="1139219"/>
    <lineage>
        <taxon>Bacteria</taxon>
        <taxon>Bacillati</taxon>
        <taxon>Bacillota</taxon>
        <taxon>Bacilli</taxon>
        <taxon>Lactobacillales</taxon>
        <taxon>Enterococcaceae</taxon>
        <taxon>Enterococcus</taxon>
    </lineage>
</organism>
<sequence length="105" mass="12130">MKTKKVETILITKQSSFYQNVGENQVGFELSEYHNHAVVLTEYYSWDNPWENGGFWAPAGRKFDIYTGYANMNDLETKALIDDLKSKNIKFSVDSQIIEELKNLA</sequence>
<evidence type="ECO:0000313" key="1">
    <source>
        <dbReference type="EMBL" id="EOT43795.1"/>
    </source>
</evidence>
<accession>S1NIJ2</accession>
<dbReference type="AlphaFoldDB" id="S1NIJ2"/>
<name>S1NIJ2_9ENTE</name>
<dbReference type="PATRIC" id="fig|1139219.3.peg.342"/>
<dbReference type="Proteomes" id="UP000014127">
    <property type="component" value="Unassembled WGS sequence"/>
</dbReference>
<protein>
    <submittedName>
        <fullName evidence="1">Uncharacterized protein</fullName>
    </submittedName>
</protein>
<dbReference type="RefSeq" id="WP_016171577.1">
    <property type="nucleotide sequence ID" value="NZ_ASWK01000001.1"/>
</dbReference>
<gene>
    <name evidence="1" type="ORF">OMK_00353</name>
</gene>
<dbReference type="STRING" id="44009.RV01_GL001237"/>
<dbReference type="HOGENOM" id="CLU_2232364_0_0_9"/>